<name>A0ABT1Z8F4_9ACTN</name>
<sequence>MNKDDAIAKLELLIKEGETVLATSHYIEGVIGAPYVKSELFSPWRAKASIALHELLPESQQDALKDLEKKANDHTGIARQWQGLLQGTLGGIRQGFIVLEDSNDSDSDIVIEQILDRFPDVVASINRRHAGRDGFAINDEYDVQDLLRSICLAYFDDVRAEEAVPGFAGKNSRTDFYLKDEARFIEVKMTRDGLRDKELGEELSIDIPQYRGHPGCERLFCFIYDPGRLVRNPTGLKRDLEKIIPEFVTVIIAR</sequence>
<dbReference type="Pfam" id="PF18742">
    <property type="entry name" value="DpnII-MboI"/>
    <property type="match status" value="1"/>
</dbReference>
<evidence type="ECO:0000313" key="1">
    <source>
        <dbReference type="EMBL" id="MCR9036493.1"/>
    </source>
</evidence>
<gene>
    <name evidence="1" type="ORF">NVS32_05960</name>
</gene>
<dbReference type="RefSeq" id="WP_158553576.1">
    <property type="nucleotide sequence ID" value="NZ_JANSKA010000003.1"/>
</dbReference>
<keyword evidence="2" id="KW-1185">Reference proteome</keyword>
<protein>
    <recommendedName>
        <fullName evidence="3">Protein NO VEIN C-terminal domain-containing protein</fullName>
    </recommendedName>
</protein>
<dbReference type="EMBL" id="JANSKA010000003">
    <property type="protein sequence ID" value="MCR9036493.1"/>
    <property type="molecule type" value="Genomic_DNA"/>
</dbReference>
<dbReference type="Proteomes" id="UP001204320">
    <property type="component" value="Unassembled WGS sequence"/>
</dbReference>
<evidence type="ECO:0008006" key="3">
    <source>
        <dbReference type="Google" id="ProtNLM"/>
    </source>
</evidence>
<organism evidence="1 2">
    <name type="scientific">Tractidigestivibacter montrealensis</name>
    <dbReference type="NCBI Taxonomy" id="2972466"/>
    <lineage>
        <taxon>Bacteria</taxon>
        <taxon>Bacillati</taxon>
        <taxon>Actinomycetota</taxon>
        <taxon>Coriobacteriia</taxon>
        <taxon>Coriobacteriales</taxon>
        <taxon>Atopobiaceae</taxon>
        <taxon>Tractidigestivibacter</taxon>
    </lineage>
</organism>
<evidence type="ECO:0000313" key="2">
    <source>
        <dbReference type="Proteomes" id="UP001204320"/>
    </source>
</evidence>
<comment type="caution">
    <text evidence="1">The sequence shown here is derived from an EMBL/GenBank/DDBJ whole genome shotgun (WGS) entry which is preliminary data.</text>
</comment>
<reference evidence="1 2" key="1">
    <citation type="submission" date="2022-08" db="EMBL/GenBank/DDBJ databases">
        <title>Tractidigestivibacter montrealensis type strain KD21.</title>
        <authorList>
            <person name="Diop K."/>
            <person name="Richard C."/>
            <person name="Routy B."/>
        </authorList>
    </citation>
    <scope>NUCLEOTIDE SEQUENCE [LARGE SCALE GENOMIC DNA]</scope>
    <source>
        <strain evidence="1 2">KD21</strain>
    </source>
</reference>
<proteinExistence type="predicted"/>
<accession>A0ABT1Z8F4</accession>